<keyword evidence="2" id="KW-0285">Flavoprotein</keyword>
<protein>
    <submittedName>
        <fullName evidence="7">Pyruvate/2-oxoglutarate dehydrogenase complex, dihydrolipoamide dehydrogenase (E3) component</fullName>
    </submittedName>
</protein>
<dbReference type="PRINTS" id="PR00368">
    <property type="entry name" value="FADPNR"/>
</dbReference>
<dbReference type="GO" id="GO:0050660">
    <property type="term" value="F:flavin adenine dinucleotide binding"/>
    <property type="evidence" value="ECO:0007669"/>
    <property type="project" value="TreeGrafter"/>
</dbReference>
<dbReference type="EMBL" id="LAPV01000235">
    <property type="protein sequence ID" value="KKC31039.1"/>
    <property type="molecule type" value="Genomic_DNA"/>
</dbReference>
<organism evidence="7 9">
    <name type="scientific">Devosia psychrophila</name>
    <dbReference type="NCBI Taxonomy" id="728005"/>
    <lineage>
        <taxon>Bacteria</taxon>
        <taxon>Pseudomonadati</taxon>
        <taxon>Pseudomonadota</taxon>
        <taxon>Alphaproteobacteria</taxon>
        <taxon>Hyphomicrobiales</taxon>
        <taxon>Devosiaceae</taxon>
        <taxon>Devosia</taxon>
    </lineage>
</organism>
<gene>
    <name evidence="7" type="ORF">SAMN04488059_12317</name>
    <name evidence="6" type="ORF">WH91_21450</name>
</gene>
<dbReference type="Proteomes" id="UP000182258">
    <property type="component" value="Unassembled WGS sequence"/>
</dbReference>
<dbReference type="InterPro" id="IPR023753">
    <property type="entry name" value="FAD/NAD-binding_dom"/>
</dbReference>
<dbReference type="Proteomes" id="UP000033519">
    <property type="component" value="Unassembled WGS sequence"/>
</dbReference>
<evidence type="ECO:0000256" key="3">
    <source>
        <dbReference type="ARBA" id="ARBA00022827"/>
    </source>
</evidence>
<name>A0A0F5PTC6_9HYPH</name>
<dbReference type="PRINTS" id="PR00411">
    <property type="entry name" value="PNDRDTASEI"/>
</dbReference>
<keyword evidence="7" id="KW-0670">Pyruvate</keyword>
<evidence type="ECO:0000256" key="1">
    <source>
        <dbReference type="ARBA" id="ARBA00001974"/>
    </source>
</evidence>
<dbReference type="AlphaFoldDB" id="A0A0F5PTC6"/>
<dbReference type="EMBL" id="FOMB01000023">
    <property type="protein sequence ID" value="SFD13843.1"/>
    <property type="molecule type" value="Genomic_DNA"/>
</dbReference>
<dbReference type="Gene3D" id="3.30.390.30">
    <property type="match status" value="1"/>
</dbReference>
<dbReference type="InterPro" id="IPR016156">
    <property type="entry name" value="FAD/NAD-linked_Rdtase_dimer_sf"/>
</dbReference>
<dbReference type="Pfam" id="PF02852">
    <property type="entry name" value="Pyr_redox_dim"/>
    <property type="match status" value="1"/>
</dbReference>
<evidence type="ECO:0000313" key="9">
    <source>
        <dbReference type="Proteomes" id="UP000182258"/>
    </source>
</evidence>
<dbReference type="Gene3D" id="3.50.50.60">
    <property type="entry name" value="FAD/NAD(P)-binding domain"/>
    <property type="match status" value="2"/>
</dbReference>
<proteinExistence type="predicted"/>
<evidence type="ECO:0000313" key="7">
    <source>
        <dbReference type="EMBL" id="SFD13843.1"/>
    </source>
</evidence>
<evidence type="ECO:0000259" key="4">
    <source>
        <dbReference type="Pfam" id="PF02852"/>
    </source>
</evidence>
<dbReference type="SUPFAM" id="SSF55424">
    <property type="entry name" value="FAD/NAD-linked reductases, dimerisation (C-terminal) domain"/>
    <property type="match status" value="1"/>
</dbReference>
<dbReference type="InterPro" id="IPR036188">
    <property type="entry name" value="FAD/NAD-bd_sf"/>
</dbReference>
<accession>A0A0F5PTC6</accession>
<comment type="cofactor">
    <cofactor evidence="1">
        <name>FAD</name>
        <dbReference type="ChEBI" id="CHEBI:57692"/>
    </cofactor>
</comment>
<dbReference type="Pfam" id="PF07992">
    <property type="entry name" value="Pyr_redox_2"/>
    <property type="match status" value="1"/>
</dbReference>
<evidence type="ECO:0000259" key="5">
    <source>
        <dbReference type="Pfam" id="PF07992"/>
    </source>
</evidence>
<keyword evidence="3" id="KW-0274">FAD</keyword>
<evidence type="ECO:0000313" key="8">
    <source>
        <dbReference type="Proteomes" id="UP000033519"/>
    </source>
</evidence>
<reference evidence="7 9" key="2">
    <citation type="submission" date="2016-10" db="EMBL/GenBank/DDBJ databases">
        <authorList>
            <person name="de Groot N.N."/>
        </authorList>
    </citation>
    <scope>NUCLEOTIDE SEQUENCE [LARGE SCALE GENOMIC DNA]</scope>
    <source>
        <strain evidence="7 9">CGMCC 1.10210</strain>
    </source>
</reference>
<dbReference type="PANTHER" id="PTHR43014:SF2">
    <property type="entry name" value="MERCURIC REDUCTASE"/>
    <property type="match status" value="1"/>
</dbReference>
<keyword evidence="8" id="KW-1185">Reference proteome</keyword>
<dbReference type="InterPro" id="IPR004099">
    <property type="entry name" value="Pyr_nucl-diS_OxRdtase_dimer"/>
</dbReference>
<dbReference type="SUPFAM" id="SSF51905">
    <property type="entry name" value="FAD/NAD(P)-binding domain"/>
    <property type="match status" value="1"/>
</dbReference>
<feature type="domain" description="Pyridine nucleotide-disulphide oxidoreductase dimerisation" evidence="4">
    <location>
        <begin position="345"/>
        <end position="445"/>
    </location>
</feature>
<dbReference type="STRING" id="728005.SAMN04488059_12317"/>
<dbReference type="PANTHER" id="PTHR43014">
    <property type="entry name" value="MERCURIC REDUCTASE"/>
    <property type="match status" value="1"/>
</dbReference>
<evidence type="ECO:0000256" key="2">
    <source>
        <dbReference type="ARBA" id="ARBA00022630"/>
    </source>
</evidence>
<reference evidence="6 8" key="1">
    <citation type="submission" date="2015-03" db="EMBL/GenBank/DDBJ databases">
        <authorList>
            <person name="Lepp D."/>
            <person name="Hassan Y.I."/>
            <person name="Li X.-Z."/>
            <person name="Zhou T."/>
        </authorList>
    </citation>
    <scope>NUCLEOTIDE SEQUENCE [LARGE SCALE GENOMIC DNA]</scope>
    <source>
        <strain evidence="6 8">Cr7-05</strain>
    </source>
</reference>
<feature type="domain" description="FAD/NAD(P)-binding" evidence="5">
    <location>
        <begin position="8"/>
        <end position="323"/>
    </location>
</feature>
<dbReference type="GO" id="GO:0003955">
    <property type="term" value="F:NAD(P)H dehydrogenase (quinone) activity"/>
    <property type="evidence" value="ECO:0007669"/>
    <property type="project" value="TreeGrafter"/>
</dbReference>
<evidence type="ECO:0000313" key="6">
    <source>
        <dbReference type="EMBL" id="KKC31039.1"/>
    </source>
</evidence>
<sequence length="471" mass="49539">MADLLKPDLCVIGAGALGTALATMARQHGLNVVLLRRPNDEANDPTAGSLRRGAFSASAERAQALRTAGSLGLNNAEPKPNFRTIGERADAIADAVALRDTDDRLTALGITVLSGDAAFLDRNTLRCGEQTIRPRQFVLATGSRPMIPALPGLDHVNYFTPDSIGDNLRKLSHLVVIGGDPSAFELAQAYRRLGAMVTLVPQDGLLPGFDAELVAVLLRDLREEGLVILDDAEVTAIHKRSQGTGIMLRHGDGEDNLDVSHILVAMGRLPDFDGGWLDAAQLRPNRLRADQLLLGPDGQTSNGRITAIGGAAGTDAPHVALRQANLLLDRLTGRGNGRLDPALVPRLVQTQPPLVQLGPLSAELRPGQLVLRSNLAENDAARAHSLPQGAAKLVVDSKGTISAAGIVGHGAGEIAGVLALALSNGLRLGELAHLALPQPSAAAALIDLADQFQVQHQPPAGWKARLPRLSR</sequence>
<dbReference type="PATRIC" id="fig|728005.3.peg.2757"/>